<protein>
    <submittedName>
        <fullName evidence="1">Uncharacterized protein</fullName>
    </submittedName>
</protein>
<dbReference type="EMBL" id="CAJNOB010000023">
    <property type="protein sequence ID" value="CAF0699063.1"/>
    <property type="molecule type" value="Genomic_DNA"/>
</dbReference>
<keyword evidence="2" id="KW-1185">Reference proteome</keyword>
<proteinExistence type="predicted"/>
<accession>A0A8J2BQH6</accession>
<gene>
    <name evidence="1" type="ORF">MPNT_30112</name>
</gene>
<dbReference type="Proteomes" id="UP000663859">
    <property type="component" value="Unassembled WGS sequence"/>
</dbReference>
<name>A0A8J2BQH6_9BACT</name>
<reference evidence="1" key="1">
    <citation type="submission" date="2021-02" db="EMBL/GenBank/DDBJ databases">
        <authorList>
            <person name="Cremers G."/>
            <person name="Picone N."/>
        </authorList>
    </citation>
    <scope>NUCLEOTIDE SEQUENCE</scope>
    <source>
        <strain evidence="1">PQ17</strain>
    </source>
</reference>
<evidence type="ECO:0000313" key="2">
    <source>
        <dbReference type="Proteomes" id="UP000663859"/>
    </source>
</evidence>
<comment type="caution">
    <text evidence="1">The sequence shown here is derived from an EMBL/GenBank/DDBJ whole genome shotgun (WGS) entry which is preliminary data.</text>
</comment>
<sequence length="57" mass="6306">MVRKLEKNEPGSNVLPKKKRRLAILPPKLDVLLAEGGSQARAFVVRFPPPLLGKSFP</sequence>
<dbReference type="AlphaFoldDB" id="A0A8J2BQH6"/>
<evidence type="ECO:0000313" key="1">
    <source>
        <dbReference type="EMBL" id="CAF0699063.1"/>
    </source>
</evidence>
<organism evidence="1 2">
    <name type="scientific">Candidatus Methylacidithermus pantelleriae</name>
    <dbReference type="NCBI Taxonomy" id="2744239"/>
    <lineage>
        <taxon>Bacteria</taxon>
        <taxon>Pseudomonadati</taxon>
        <taxon>Verrucomicrobiota</taxon>
        <taxon>Methylacidiphilae</taxon>
        <taxon>Methylacidiphilales</taxon>
        <taxon>Methylacidiphilaceae</taxon>
        <taxon>Candidatus Methylacidithermus</taxon>
    </lineage>
</organism>